<evidence type="ECO:0000313" key="3">
    <source>
        <dbReference type="Proteomes" id="UP001187192"/>
    </source>
</evidence>
<dbReference type="EMBL" id="BTGU01000009">
    <property type="protein sequence ID" value="GMN39071.1"/>
    <property type="molecule type" value="Genomic_DNA"/>
</dbReference>
<feature type="transmembrane region" description="Helical" evidence="1">
    <location>
        <begin position="124"/>
        <end position="150"/>
    </location>
</feature>
<reference evidence="2" key="1">
    <citation type="submission" date="2023-07" db="EMBL/GenBank/DDBJ databases">
        <title>draft genome sequence of fig (Ficus carica).</title>
        <authorList>
            <person name="Takahashi T."/>
            <person name="Nishimura K."/>
        </authorList>
    </citation>
    <scope>NUCLEOTIDE SEQUENCE</scope>
</reference>
<proteinExistence type="predicted"/>
<sequence>MNAKLMDIQARFGIISSYSLFSTSFKSLSSNPASSSYCWTRRFLCSRRDSDQEKNGNENGDKYSTDWDKAWSRFKKQGKKKKKKKKSIFSDFSPNKYVSWNTSRSDYPLSEEVDPIKRTERSNLMLWTSPGFTLAGAIVLVTFLLIYTILAPTQYRRNSLHPEKHCPHMMGTTGHLRIAIVAAISTEREREKEQQETAAELEMLRRLM</sequence>
<dbReference type="PANTHER" id="PTHR36043">
    <property type="entry name" value="2,3-BISPHOSPHOGLYCERATE-INDEPENDENT PHOSPHOGLYCERATE MUTASE"/>
    <property type="match status" value="1"/>
</dbReference>
<evidence type="ECO:0000256" key="1">
    <source>
        <dbReference type="SAM" id="Phobius"/>
    </source>
</evidence>
<keyword evidence="1" id="KW-0812">Transmembrane</keyword>
<keyword evidence="1" id="KW-0472">Membrane</keyword>
<dbReference type="Proteomes" id="UP001187192">
    <property type="component" value="Unassembled WGS sequence"/>
</dbReference>
<accession>A0AA88D1L8</accession>
<organism evidence="2 3">
    <name type="scientific">Ficus carica</name>
    <name type="common">Common fig</name>
    <dbReference type="NCBI Taxonomy" id="3494"/>
    <lineage>
        <taxon>Eukaryota</taxon>
        <taxon>Viridiplantae</taxon>
        <taxon>Streptophyta</taxon>
        <taxon>Embryophyta</taxon>
        <taxon>Tracheophyta</taxon>
        <taxon>Spermatophyta</taxon>
        <taxon>Magnoliopsida</taxon>
        <taxon>eudicotyledons</taxon>
        <taxon>Gunneridae</taxon>
        <taxon>Pentapetalae</taxon>
        <taxon>rosids</taxon>
        <taxon>fabids</taxon>
        <taxon>Rosales</taxon>
        <taxon>Moraceae</taxon>
        <taxon>Ficeae</taxon>
        <taxon>Ficus</taxon>
    </lineage>
</organism>
<gene>
    <name evidence="2" type="ORF">TIFTF001_008314</name>
</gene>
<dbReference type="PANTHER" id="PTHR36043:SF1">
    <property type="entry name" value="2,3-BISPHOSPHOGLYCERATE-INDEPENDENT PHOSPHOGLYCERATE MUTASE"/>
    <property type="match status" value="1"/>
</dbReference>
<dbReference type="AlphaFoldDB" id="A0AA88D1L8"/>
<evidence type="ECO:0000313" key="2">
    <source>
        <dbReference type="EMBL" id="GMN39071.1"/>
    </source>
</evidence>
<keyword evidence="3" id="KW-1185">Reference proteome</keyword>
<name>A0AA88D1L8_FICCA</name>
<protein>
    <recommendedName>
        <fullName evidence="4">Transmembrane protein</fullName>
    </recommendedName>
</protein>
<keyword evidence="1" id="KW-1133">Transmembrane helix</keyword>
<comment type="caution">
    <text evidence="2">The sequence shown here is derived from an EMBL/GenBank/DDBJ whole genome shotgun (WGS) entry which is preliminary data.</text>
</comment>
<evidence type="ECO:0008006" key="4">
    <source>
        <dbReference type="Google" id="ProtNLM"/>
    </source>
</evidence>